<evidence type="ECO:0000256" key="1">
    <source>
        <dbReference type="ARBA" id="ARBA00004651"/>
    </source>
</evidence>
<keyword evidence="6 8" id="KW-0472">Membrane</keyword>
<dbReference type="EMBL" id="AP025591">
    <property type="protein sequence ID" value="BDG04495.1"/>
    <property type="molecule type" value="Genomic_DNA"/>
</dbReference>
<feature type="compositionally biased region" description="Basic and acidic residues" evidence="7">
    <location>
        <begin position="1"/>
        <end position="18"/>
    </location>
</feature>
<dbReference type="PANTHER" id="PTHR34856">
    <property type="entry name" value="PROTEIN NRFD"/>
    <property type="match status" value="1"/>
</dbReference>
<organism evidence="9 10">
    <name type="scientific">Anaeromyxobacter oryzae</name>
    <dbReference type="NCBI Taxonomy" id="2918170"/>
    <lineage>
        <taxon>Bacteria</taxon>
        <taxon>Pseudomonadati</taxon>
        <taxon>Myxococcota</taxon>
        <taxon>Myxococcia</taxon>
        <taxon>Myxococcales</taxon>
        <taxon>Cystobacterineae</taxon>
        <taxon>Anaeromyxobacteraceae</taxon>
        <taxon>Anaeromyxobacter</taxon>
    </lineage>
</organism>
<keyword evidence="10" id="KW-1185">Reference proteome</keyword>
<evidence type="ECO:0000313" key="9">
    <source>
        <dbReference type="EMBL" id="BDG04495.1"/>
    </source>
</evidence>
<evidence type="ECO:0000313" key="10">
    <source>
        <dbReference type="Proteomes" id="UP001162891"/>
    </source>
</evidence>
<dbReference type="InterPro" id="IPR005614">
    <property type="entry name" value="NrfD-like"/>
</dbReference>
<comment type="subcellular location">
    <subcellularLocation>
        <location evidence="1">Cell membrane</location>
        <topology evidence="1">Multi-pass membrane protein</topology>
    </subcellularLocation>
</comment>
<dbReference type="InterPro" id="IPR052049">
    <property type="entry name" value="Electron_transfer_protein"/>
</dbReference>
<feature type="transmembrane region" description="Helical" evidence="8">
    <location>
        <begin position="220"/>
        <end position="240"/>
    </location>
</feature>
<dbReference type="Proteomes" id="UP001162891">
    <property type="component" value="Chromosome"/>
</dbReference>
<feature type="transmembrane region" description="Helical" evidence="8">
    <location>
        <begin position="191"/>
        <end position="214"/>
    </location>
</feature>
<dbReference type="RefSeq" id="WP_248352886.1">
    <property type="nucleotide sequence ID" value="NZ_AP025591.1"/>
</dbReference>
<evidence type="ECO:0000256" key="5">
    <source>
        <dbReference type="ARBA" id="ARBA00022989"/>
    </source>
</evidence>
<dbReference type="Gene3D" id="1.20.1630.10">
    <property type="entry name" value="Formate dehydrogenase/DMSO reductase domain"/>
    <property type="match status" value="1"/>
</dbReference>
<evidence type="ECO:0000256" key="2">
    <source>
        <dbReference type="ARBA" id="ARBA00008929"/>
    </source>
</evidence>
<name>A0ABN6MW57_9BACT</name>
<dbReference type="Pfam" id="PF03916">
    <property type="entry name" value="NrfD"/>
    <property type="match status" value="1"/>
</dbReference>
<dbReference type="PANTHER" id="PTHR34856:SF2">
    <property type="entry name" value="PROTEIN NRFD"/>
    <property type="match status" value="1"/>
</dbReference>
<accession>A0ABN6MW57</accession>
<feature type="region of interest" description="Disordered" evidence="7">
    <location>
        <begin position="1"/>
        <end position="61"/>
    </location>
</feature>
<feature type="transmembrane region" description="Helical" evidence="8">
    <location>
        <begin position="153"/>
        <end position="170"/>
    </location>
</feature>
<gene>
    <name evidence="9" type="ORF">AMOR_34910</name>
</gene>
<feature type="region of interest" description="Disordered" evidence="7">
    <location>
        <begin position="365"/>
        <end position="392"/>
    </location>
</feature>
<feature type="compositionally biased region" description="Basic and acidic residues" evidence="7">
    <location>
        <begin position="33"/>
        <end position="47"/>
    </location>
</feature>
<evidence type="ECO:0000256" key="8">
    <source>
        <dbReference type="SAM" id="Phobius"/>
    </source>
</evidence>
<evidence type="ECO:0000256" key="4">
    <source>
        <dbReference type="ARBA" id="ARBA00022692"/>
    </source>
</evidence>
<keyword evidence="5 8" id="KW-1133">Transmembrane helix</keyword>
<evidence type="ECO:0000256" key="3">
    <source>
        <dbReference type="ARBA" id="ARBA00022475"/>
    </source>
</evidence>
<evidence type="ECO:0000256" key="7">
    <source>
        <dbReference type="SAM" id="MobiDB-lite"/>
    </source>
</evidence>
<feature type="transmembrane region" description="Helical" evidence="8">
    <location>
        <begin position="80"/>
        <end position="103"/>
    </location>
</feature>
<keyword evidence="3" id="KW-1003">Cell membrane</keyword>
<evidence type="ECO:0000256" key="6">
    <source>
        <dbReference type="ARBA" id="ARBA00023136"/>
    </source>
</evidence>
<comment type="similarity">
    <text evidence="2">Belongs to the NrfD family.</text>
</comment>
<sequence length="392" mass="40225">MDPLREAMTSRDGRDIDPHVGALAGEAAQQRVRHPDRMPHEEQEAERVTPAPQAVEEPEGPSYYGLPVLKEPVWRWEIPAYMFVGGLAGASAVLGAAATLAGGRGTSTLVRRCRLVAAGGAAASAALLIKDLGRPARFFAMLRVFRPTSPMSMGSWILSGFGACAGLAALPGNVPGARALAPLAGPASYGAAALGLPLVGYTGVLIANTAVPIWQQTRNTLPVLFAFSGAVSAGALMDLWRTPGAGGEMAHRFGLVAKGAELALSNALHHEARVVPRVERALRTGRGGALLTAARLLLAGSAILDLLPGRRGGGLRRTASGALALAGTIAIRFGVVAAGRASARDPHATFEMQRAGRGAAELATKEEAAPSMPALPGIDATGKEASQHGAAP</sequence>
<reference evidence="10" key="1">
    <citation type="journal article" date="2022" name="Int. J. Syst. Evol. Microbiol.">
        <title>Anaeromyxobacter oryzae sp. nov., Anaeromyxobacter diazotrophicus sp. nov. and Anaeromyxobacter paludicola sp. nov., isolated from paddy soils.</title>
        <authorList>
            <person name="Itoh H."/>
            <person name="Xu Z."/>
            <person name="Mise K."/>
            <person name="Masuda Y."/>
            <person name="Ushijima N."/>
            <person name="Hayakawa C."/>
            <person name="Shiratori Y."/>
            <person name="Senoo K."/>
        </authorList>
    </citation>
    <scope>NUCLEOTIDE SEQUENCE [LARGE SCALE GENOMIC DNA]</scope>
    <source>
        <strain evidence="10">Red232</strain>
    </source>
</reference>
<proteinExistence type="inferred from homology"/>
<protein>
    <submittedName>
        <fullName evidence="9">Polysulfide reductase</fullName>
    </submittedName>
</protein>
<keyword evidence="4 8" id="KW-0812">Transmembrane</keyword>